<keyword evidence="5 8" id="KW-0812">Transmembrane</keyword>
<dbReference type="RefSeq" id="WP_053105658.1">
    <property type="nucleotide sequence ID" value="NZ_CP012363.1"/>
</dbReference>
<evidence type="ECO:0000256" key="1">
    <source>
        <dbReference type="ARBA" id="ARBA00004429"/>
    </source>
</evidence>
<dbReference type="GO" id="GO:0005886">
    <property type="term" value="C:plasma membrane"/>
    <property type="evidence" value="ECO:0007669"/>
    <property type="project" value="UniProtKB-SubCell"/>
</dbReference>
<keyword evidence="4" id="KW-0997">Cell inner membrane</keyword>
<organism evidence="9 10">
    <name type="scientific">Thiopseudomonas alkaliphila</name>
    <dbReference type="NCBI Taxonomy" id="1697053"/>
    <lineage>
        <taxon>Bacteria</taxon>
        <taxon>Pseudomonadati</taxon>
        <taxon>Pseudomonadota</taxon>
        <taxon>Gammaproteobacteria</taxon>
        <taxon>Pseudomonadales</taxon>
        <taxon>Pseudomonadaceae</taxon>
        <taxon>Thiopseudomonas</taxon>
    </lineage>
</organism>
<keyword evidence="7 8" id="KW-0472">Membrane</keyword>
<evidence type="ECO:0000256" key="2">
    <source>
        <dbReference type="ARBA" id="ARBA00009784"/>
    </source>
</evidence>
<gene>
    <name evidence="9" type="ORF">HX099_11340</name>
</gene>
<feature type="transmembrane region" description="Helical" evidence="8">
    <location>
        <begin position="6"/>
        <end position="29"/>
    </location>
</feature>
<evidence type="ECO:0000256" key="5">
    <source>
        <dbReference type="ARBA" id="ARBA00022692"/>
    </source>
</evidence>
<sequence length="214" mass="23282">MLDFINLVAIGLAGILPLANPLTTVVLFLALSKKMSKEKMREQSWKASLYVFILMMVAWYAGQAVMSIFGISIPGLRIAGGLIVCYIGFSMLFPRESNLDTSAEKLVDNSQNVAFVPLAMPSTAGPGTLAMIISAASTVHNNQDYNQWALWLAPPVTFLMTALILWQCLRSAPHIMKWVGKGGIDAVSRIMGFLLVCMAVQFVINGVLEVIVNS</sequence>
<protein>
    <recommendedName>
        <fullName evidence="8">UPF0056 membrane protein</fullName>
    </recommendedName>
</protein>
<reference evidence="9" key="1">
    <citation type="submission" date="2020-06" db="EMBL/GenBank/DDBJ databases">
        <authorList>
            <person name="Dong N."/>
        </authorList>
    </citation>
    <scope>NUCLEOTIDE SEQUENCE</scope>
    <source>
        <strain evidence="9">DF46-2-2</strain>
    </source>
</reference>
<comment type="subcellular location">
    <subcellularLocation>
        <location evidence="1">Cell inner membrane</location>
        <topology evidence="1">Multi-pass membrane protein</topology>
    </subcellularLocation>
    <subcellularLocation>
        <location evidence="8">Cell membrane</location>
        <topology evidence="8">Multi-pass membrane protein</topology>
    </subcellularLocation>
</comment>
<dbReference type="PANTHER" id="PTHR33508:SF2">
    <property type="entry name" value="UPF0056 INNER MEMBRANE PROTEIN MARC"/>
    <property type="match status" value="1"/>
</dbReference>
<reference evidence="9" key="2">
    <citation type="journal article" date="2022" name="Sci. Total Environ.">
        <title>Prevalence, transmission, and molecular epidemiology of tet(X)-positive bacteria among humans, animals, and environmental niches in China: An epidemiological, and genomic-based study.</title>
        <authorList>
            <person name="Dong N."/>
            <person name="Zeng Y."/>
            <person name="Cai C."/>
            <person name="Sun C."/>
            <person name="Lu J."/>
            <person name="Liu C."/>
            <person name="Zhou H."/>
            <person name="Sun Q."/>
            <person name="Shu L."/>
            <person name="Wang H."/>
            <person name="Wang Y."/>
            <person name="Wang S."/>
            <person name="Wu C."/>
            <person name="Chan E.W."/>
            <person name="Chen G."/>
            <person name="Shen Z."/>
            <person name="Chen S."/>
            <person name="Zhang R."/>
        </authorList>
    </citation>
    <scope>NUCLEOTIDE SEQUENCE</scope>
    <source>
        <strain evidence="9">DF46-2-2</strain>
    </source>
</reference>
<feature type="transmembrane region" description="Helical" evidence="8">
    <location>
        <begin position="190"/>
        <end position="212"/>
    </location>
</feature>
<evidence type="ECO:0000256" key="8">
    <source>
        <dbReference type="RuleBase" id="RU362048"/>
    </source>
</evidence>
<evidence type="ECO:0000256" key="4">
    <source>
        <dbReference type="ARBA" id="ARBA00022519"/>
    </source>
</evidence>
<accession>A0AAW7DUG5</accession>
<dbReference type="EMBL" id="JACANB010000012">
    <property type="protein sequence ID" value="MDM1697246.1"/>
    <property type="molecule type" value="Genomic_DNA"/>
</dbReference>
<dbReference type="InterPro" id="IPR002771">
    <property type="entry name" value="Multi_antbiot-R_MarC"/>
</dbReference>
<evidence type="ECO:0000256" key="3">
    <source>
        <dbReference type="ARBA" id="ARBA00022475"/>
    </source>
</evidence>
<dbReference type="NCBIfam" id="NF008228">
    <property type="entry name" value="PRK10995.1"/>
    <property type="match status" value="1"/>
</dbReference>
<dbReference type="Pfam" id="PF01914">
    <property type="entry name" value="MarC"/>
    <property type="match status" value="1"/>
</dbReference>
<name>A0AAW7DUG5_9GAMM</name>
<evidence type="ECO:0000313" key="10">
    <source>
        <dbReference type="Proteomes" id="UP001173465"/>
    </source>
</evidence>
<evidence type="ECO:0000256" key="6">
    <source>
        <dbReference type="ARBA" id="ARBA00022989"/>
    </source>
</evidence>
<feature type="transmembrane region" description="Helical" evidence="8">
    <location>
        <begin position="75"/>
        <end position="93"/>
    </location>
</feature>
<dbReference type="AlphaFoldDB" id="A0AAW7DUG5"/>
<proteinExistence type="inferred from homology"/>
<evidence type="ECO:0000256" key="7">
    <source>
        <dbReference type="ARBA" id="ARBA00023136"/>
    </source>
</evidence>
<evidence type="ECO:0000313" key="9">
    <source>
        <dbReference type="EMBL" id="MDM1697246.1"/>
    </source>
</evidence>
<dbReference type="NCBIfam" id="TIGR00427">
    <property type="entry name" value="NAAT family transporter"/>
    <property type="match status" value="1"/>
</dbReference>
<feature type="transmembrane region" description="Helical" evidence="8">
    <location>
        <begin position="148"/>
        <end position="169"/>
    </location>
</feature>
<keyword evidence="3" id="KW-1003">Cell membrane</keyword>
<keyword evidence="6 8" id="KW-1133">Transmembrane helix</keyword>
<feature type="transmembrane region" description="Helical" evidence="8">
    <location>
        <begin position="114"/>
        <end position="136"/>
    </location>
</feature>
<dbReference type="PANTHER" id="PTHR33508">
    <property type="entry name" value="UPF0056 MEMBRANE PROTEIN YHCE"/>
    <property type="match status" value="1"/>
</dbReference>
<comment type="similarity">
    <text evidence="2 8">Belongs to the UPF0056 (MarC) family.</text>
</comment>
<dbReference type="Proteomes" id="UP001173465">
    <property type="component" value="Unassembled WGS sequence"/>
</dbReference>
<feature type="transmembrane region" description="Helical" evidence="8">
    <location>
        <begin position="49"/>
        <end position="69"/>
    </location>
</feature>
<comment type="caution">
    <text evidence="9">The sequence shown here is derived from an EMBL/GenBank/DDBJ whole genome shotgun (WGS) entry which is preliminary data.</text>
</comment>